<feature type="binding site" evidence="2">
    <location>
        <position position="176"/>
    </location>
    <ligand>
        <name>Mn(2+)</name>
        <dbReference type="ChEBI" id="CHEBI:29035"/>
        <label>2</label>
    </ligand>
</feature>
<dbReference type="SUPFAM" id="SSF53187">
    <property type="entry name" value="Zn-dependent exopeptidases"/>
    <property type="match status" value="1"/>
</dbReference>
<evidence type="ECO:0000256" key="2">
    <source>
        <dbReference type="PIRSR" id="PIRSR005962-1"/>
    </source>
</evidence>
<keyword evidence="2" id="KW-0464">Manganese</keyword>
<dbReference type="GO" id="GO:0046872">
    <property type="term" value="F:metal ion binding"/>
    <property type="evidence" value="ECO:0007669"/>
    <property type="project" value="UniProtKB-KW"/>
</dbReference>
<feature type="binding site" evidence="2">
    <location>
        <position position="140"/>
    </location>
    <ligand>
        <name>Mn(2+)</name>
        <dbReference type="ChEBI" id="CHEBI:29035"/>
        <label>2</label>
    </ligand>
</feature>
<feature type="binding site" evidence="2">
    <location>
        <position position="200"/>
    </location>
    <ligand>
        <name>Mn(2+)</name>
        <dbReference type="ChEBI" id="CHEBI:29035"/>
        <label>2</label>
    </ligand>
</feature>
<dbReference type="PIRSF" id="PIRSF005962">
    <property type="entry name" value="Pept_M20D_amidohydro"/>
    <property type="match status" value="1"/>
</dbReference>
<dbReference type="Gene3D" id="3.40.630.10">
    <property type="entry name" value="Zn peptidases"/>
    <property type="match status" value="2"/>
</dbReference>
<dbReference type="GO" id="GO:0071713">
    <property type="term" value="F:para-aminobenzoyl-glutamate hydrolase activity"/>
    <property type="evidence" value="ECO:0007669"/>
    <property type="project" value="TreeGrafter"/>
</dbReference>
<reference evidence="4" key="1">
    <citation type="submission" date="2020-10" db="EMBL/GenBank/DDBJ databases">
        <authorList>
            <person name="Gilroy R."/>
        </authorList>
    </citation>
    <scope>NUCLEOTIDE SEQUENCE</scope>
    <source>
        <strain evidence="4">7463</strain>
    </source>
</reference>
<keyword evidence="2" id="KW-0479">Metal-binding</keyword>
<keyword evidence="1" id="KW-0378">Hydrolase</keyword>
<dbReference type="GO" id="GO:0005737">
    <property type="term" value="C:cytoplasm"/>
    <property type="evidence" value="ECO:0007669"/>
    <property type="project" value="TreeGrafter"/>
</dbReference>
<dbReference type="InterPro" id="IPR011650">
    <property type="entry name" value="Peptidase_M20_dimer"/>
</dbReference>
<dbReference type="Pfam" id="PF01546">
    <property type="entry name" value="Peptidase_M20"/>
    <property type="match status" value="1"/>
</dbReference>
<dbReference type="PANTHER" id="PTHR30575">
    <property type="entry name" value="PEPTIDASE M20"/>
    <property type="match status" value="1"/>
</dbReference>
<dbReference type="EMBL" id="DVMY01000029">
    <property type="protein sequence ID" value="HIU36931.1"/>
    <property type="molecule type" value="Genomic_DNA"/>
</dbReference>
<evidence type="ECO:0000313" key="4">
    <source>
        <dbReference type="EMBL" id="HIU36931.1"/>
    </source>
</evidence>
<dbReference type="Pfam" id="PF07687">
    <property type="entry name" value="M20_dimer"/>
    <property type="match status" value="1"/>
</dbReference>
<reference evidence="4" key="2">
    <citation type="journal article" date="2021" name="PeerJ">
        <title>Extensive microbial diversity within the chicken gut microbiome revealed by metagenomics and culture.</title>
        <authorList>
            <person name="Gilroy R."/>
            <person name="Ravi A."/>
            <person name="Getino M."/>
            <person name="Pursley I."/>
            <person name="Horton D.L."/>
            <person name="Alikhan N.F."/>
            <person name="Baker D."/>
            <person name="Gharbi K."/>
            <person name="Hall N."/>
            <person name="Watson M."/>
            <person name="Adriaenssens E.M."/>
            <person name="Foster-Nyarko E."/>
            <person name="Jarju S."/>
            <person name="Secka A."/>
            <person name="Antonio M."/>
            <person name="Oren A."/>
            <person name="Chaudhuri R.R."/>
            <person name="La Ragione R."/>
            <person name="Hildebrand F."/>
            <person name="Pallen M.J."/>
        </authorList>
    </citation>
    <scope>NUCLEOTIDE SEQUENCE</scope>
    <source>
        <strain evidence="4">7463</strain>
    </source>
</reference>
<dbReference type="GO" id="GO:0016805">
    <property type="term" value="F:dipeptidase activity"/>
    <property type="evidence" value="ECO:0007669"/>
    <property type="project" value="TreeGrafter"/>
</dbReference>
<protein>
    <submittedName>
        <fullName evidence="4">Amidohydrolase</fullName>
    </submittedName>
</protein>
<dbReference type="InterPro" id="IPR052030">
    <property type="entry name" value="Peptidase_M20/M20A_hydrolases"/>
</dbReference>
<dbReference type="Proteomes" id="UP000824083">
    <property type="component" value="Unassembled WGS sequence"/>
</dbReference>
<evidence type="ECO:0000313" key="5">
    <source>
        <dbReference type="Proteomes" id="UP000824083"/>
    </source>
</evidence>
<dbReference type="AlphaFoldDB" id="A0A9D1IHP9"/>
<dbReference type="PANTHER" id="PTHR30575:SF3">
    <property type="entry name" value="PEPTIDASE M20 DIMERISATION DOMAIN-CONTAINING PROTEIN"/>
    <property type="match status" value="1"/>
</dbReference>
<dbReference type="InterPro" id="IPR017439">
    <property type="entry name" value="Amidohydrolase"/>
</dbReference>
<dbReference type="InterPro" id="IPR036264">
    <property type="entry name" value="Bact_exopeptidase_dim_dom"/>
</dbReference>
<dbReference type="SUPFAM" id="SSF55031">
    <property type="entry name" value="Bacterial exopeptidase dimerisation domain"/>
    <property type="match status" value="1"/>
</dbReference>
<accession>A0A9D1IHP9</accession>
<evidence type="ECO:0000256" key="1">
    <source>
        <dbReference type="ARBA" id="ARBA00022801"/>
    </source>
</evidence>
<dbReference type="NCBIfam" id="TIGR01891">
    <property type="entry name" value="amidohydrolases"/>
    <property type="match status" value="1"/>
</dbReference>
<evidence type="ECO:0000259" key="3">
    <source>
        <dbReference type="Pfam" id="PF07687"/>
    </source>
</evidence>
<gene>
    <name evidence="4" type="ORF">IAC56_01440</name>
</gene>
<proteinExistence type="predicted"/>
<dbReference type="InterPro" id="IPR002933">
    <property type="entry name" value="Peptidase_M20"/>
</dbReference>
<feature type="binding site" evidence="2">
    <location>
        <position position="142"/>
    </location>
    <ligand>
        <name>Mn(2+)</name>
        <dbReference type="ChEBI" id="CHEBI:29035"/>
        <label>2</label>
    </ligand>
</feature>
<name>A0A9D1IHP9_9BURK</name>
<comment type="cofactor">
    <cofactor evidence="2">
        <name>Mn(2+)</name>
        <dbReference type="ChEBI" id="CHEBI:29035"/>
    </cofactor>
    <text evidence="2">The Mn(2+) ion enhances activity.</text>
</comment>
<feature type="binding site" evidence="2">
    <location>
        <position position="395"/>
    </location>
    <ligand>
        <name>Mn(2+)</name>
        <dbReference type="ChEBI" id="CHEBI:29035"/>
        <label>2</label>
    </ligand>
</feature>
<comment type="caution">
    <text evidence="4">The sequence shown here is derived from an EMBL/GenBank/DDBJ whole genome shotgun (WGS) entry which is preliminary data.</text>
</comment>
<dbReference type="GO" id="GO:0046657">
    <property type="term" value="P:folic acid catabolic process"/>
    <property type="evidence" value="ECO:0007669"/>
    <property type="project" value="TreeGrafter"/>
</dbReference>
<feature type="domain" description="Peptidase M20 dimerisation" evidence="3">
    <location>
        <begin position="221"/>
        <end position="298"/>
    </location>
</feature>
<organism evidence="4 5">
    <name type="scientific">Candidatus Aphodousia faecigallinarum</name>
    <dbReference type="NCBI Taxonomy" id="2840677"/>
    <lineage>
        <taxon>Bacteria</taxon>
        <taxon>Pseudomonadati</taxon>
        <taxon>Pseudomonadota</taxon>
        <taxon>Betaproteobacteria</taxon>
        <taxon>Burkholderiales</taxon>
        <taxon>Sutterellaceae</taxon>
        <taxon>Sutterellaceae incertae sedis</taxon>
        <taxon>Candidatus Aphodousia</taxon>
    </lineage>
</organism>
<sequence length="424" mass="46805">MNENYTNEMVQFRRQIHKRPEEGWTEFETMNIVVKRLRELGFKVEMGTKAINPKFVMGRDPELVAKAMQRAKEHGVSQEFLDETEGYTGCVGIWETGRPGPVTMFRHDMDCVIVQETDDPKHESNVGHYCSERDGLMHACGHDAHTSVGLGVAHWIVDHKDELCGTIKLLFQPAEEGTRGGLPMSESGLLDDVNYIVCCHIGTNCQLGEIGICRKGFLATAKIDLSFTGKPAHAGSDPEKGRSALLAACNVATTLAGIPRNGQGDTRISIGKLNAGEGRNVVPVHAKMQVEVRGQTEPVNQYMVDYVERITKGIAEAYDVQYTFEKVGAATTLETSDEVSDTLEAIAKDIPFIKRIVPSDGISGSEDCTWLIRKVLSHGGKGGFFIFGCNQHGHHKGDFEIQDEQSLPEAFEMLTRFLQAKNHA</sequence>